<name>A0A318XRD7_9FIRM</name>
<sequence length="100" mass="10843">MSKVINITDKLISEKPVIQIGDRNYPVNDGMSTVLKFEELAVSGTSENMVEAILIALGEQAAKELDVANMPIANFKVLSIAIMAAVQGVEYEEAAARFQE</sequence>
<dbReference type="AlphaFoldDB" id="A0A318XRD7"/>
<evidence type="ECO:0000313" key="1">
    <source>
        <dbReference type="EMBL" id="PYG90137.1"/>
    </source>
</evidence>
<dbReference type="EMBL" id="QKMR01000001">
    <property type="protein sequence ID" value="PYG90137.1"/>
    <property type="molecule type" value="Genomic_DNA"/>
</dbReference>
<dbReference type="RefSeq" id="WP_110460129.1">
    <property type="nucleotide sequence ID" value="NZ_QKMR01000001.1"/>
</dbReference>
<comment type="caution">
    <text evidence="1">The sequence shown here is derived from an EMBL/GenBank/DDBJ whole genome shotgun (WGS) entry which is preliminary data.</text>
</comment>
<organism evidence="1 2">
    <name type="scientific">Ruminiclostridium sufflavum DSM 19573</name>
    <dbReference type="NCBI Taxonomy" id="1121337"/>
    <lineage>
        <taxon>Bacteria</taxon>
        <taxon>Bacillati</taxon>
        <taxon>Bacillota</taxon>
        <taxon>Clostridia</taxon>
        <taxon>Eubacteriales</taxon>
        <taxon>Oscillospiraceae</taxon>
        <taxon>Ruminiclostridium</taxon>
    </lineage>
</organism>
<dbReference type="Proteomes" id="UP000248132">
    <property type="component" value="Unassembled WGS sequence"/>
</dbReference>
<protein>
    <submittedName>
        <fullName evidence="1">Uncharacterized protein</fullName>
    </submittedName>
</protein>
<accession>A0A318XRD7</accession>
<reference evidence="1 2" key="1">
    <citation type="submission" date="2018-06" db="EMBL/GenBank/DDBJ databases">
        <title>Genomic Encyclopedia of Type Strains, Phase I: the one thousand microbial genomes (KMG-I) project.</title>
        <authorList>
            <person name="Kyrpides N."/>
        </authorList>
    </citation>
    <scope>NUCLEOTIDE SEQUENCE [LARGE SCALE GENOMIC DNA]</scope>
    <source>
        <strain evidence="1 2">DSM 19573</strain>
    </source>
</reference>
<proteinExistence type="predicted"/>
<dbReference type="OrthoDB" id="1850450at2"/>
<gene>
    <name evidence="1" type="ORF">LY28_00017</name>
</gene>
<keyword evidence="2" id="KW-1185">Reference proteome</keyword>
<evidence type="ECO:0000313" key="2">
    <source>
        <dbReference type="Proteomes" id="UP000248132"/>
    </source>
</evidence>